<dbReference type="SUPFAM" id="SSF52821">
    <property type="entry name" value="Rhodanese/Cell cycle control phosphatase"/>
    <property type="match status" value="3"/>
</dbReference>
<organism evidence="3 4">
    <name type="scientific">Gallibacterium salpingitidis</name>
    <dbReference type="NCBI Taxonomy" id="505341"/>
    <lineage>
        <taxon>Bacteria</taxon>
        <taxon>Pseudomonadati</taxon>
        <taxon>Pseudomonadota</taxon>
        <taxon>Gammaproteobacteria</taxon>
        <taxon>Pasteurellales</taxon>
        <taxon>Pasteurellaceae</taxon>
        <taxon>Gallibacterium</taxon>
    </lineage>
</organism>
<dbReference type="PANTHER" id="PTHR43855:SF1">
    <property type="entry name" value="THIOSULFATE SULFURTRANSFERASE"/>
    <property type="match status" value="1"/>
</dbReference>
<evidence type="ECO:0000256" key="1">
    <source>
        <dbReference type="ARBA" id="ARBA00022737"/>
    </source>
</evidence>
<feature type="domain" description="Rhodanese" evidence="2">
    <location>
        <begin position="193"/>
        <end position="278"/>
    </location>
</feature>
<dbReference type="Gene3D" id="3.40.250.10">
    <property type="entry name" value="Rhodanese-like domain"/>
    <property type="match status" value="3"/>
</dbReference>
<keyword evidence="1" id="KW-0677">Repeat</keyword>
<dbReference type="SMART" id="SM00450">
    <property type="entry name" value="RHOD"/>
    <property type="match status" value="3"/>
</dbReference>
<dbReference type="Proteomes" id="UP000092527">
    <property type="component" value="Unassembled WGS sequence"/>
</dbReference>
<dbReference type="InterPro" id="IPR001763">
    <property type="entry name" value="Rhodanese-like_dom"/>
</dbReference>
<comment type="caution">
    <text evidence="3">The sequence shown here is derived from an EMBL/GenBank/DDBJ whole genome shotgun (WGS) entry which is preliminary data.</text>
</comment>
<evidence type="ECO:0000259" key="2">
    <source>
        <dbReference type="PROSITE" id="PS50206"/>
    </source>
</evidence>
<dbReference type="InterPro" id="IPR036873">
    <property type="entry name" value="Rhodanese-like_dom_sf"/>
</dbReference>
<evidence type="ECO:0000313" key="4">
    <source>
        <dbReference type="Proteomes" id="UP000092527"/>
    </source>
</evidence>
<dbReference type="CDD" id="cd01449">
    <property type="entry name" value="TST_Repeat_2"/>
    <property type="match status" value="1"/>
</dbReference>
<sequence length="460" mass="51504">MKLKTLVAALAVSVAILGCEDRTVAKAIDTKELLANLDNPEYVIIDTRIDSLYNGFKDKNALRGGHIKGAIQFSTAWLDYLASDQFEKFAEEKGITKEKTLVIYDSNPDNLERVSAEFTARGYKVRTFADFVNYANVAEYPMEALPNFQYSVSPEWVNAVMKGEKPETYHNDQYMLFEVSWGPLEQAKAYTQHIIGAYHFDTDWIENAPIWNLSDPQVIEQNLVKNGISKDKTIILYSDNQLAAYRVFWALKWAGVEDVRVLDGNLATWMDAGFGTETKVNMPESVAAFGTTIPAHPEINIAMPQQALVAQQQGLKLISNRSWDEYIGKVSGYDYIPGKGEPQGAIWGFAGTDSSNMADYYDPDGTLRNPLEIFALWKTQGIQPTDDVAFYCGTGWRAGVSWFMTQLAGWKNAKVYDGGWNAWQMDSKFPVQKGAPNNMTKPDAHNDFGKVMKKGNSCKS</sequence>
<dbReference type="AlphaFoldDB" id="A0AB36E0V8"/>
<dbReference type="EMBL" id="JTJU01000051">
    <property type="protein sequence ID" value="OBX08920.1"/>
    <property type="molecule type" value="Genomic_DNA"/>
</dbReference>
<feature type="domain" description="Rhodanese" evidence="2">
    <location>
        <begin position="311"/>
        <end position="428"/>
    </location>
</feature>
<feature type="domain" description="Rhodanese" evidence="2">
    <location>
        <begin position="38"/>
        <end position="144"/>
    </location>
</feature>
<accession>A0AB36E0V8</accession>
<gene>
    <name evidence="3" type="ORF">QV09_09340</name>
</gene>
<protein>
    <submittedName>
        <fullName evidence="3">Thiosulfate sulfurtransferase</fullName>
    </submittedName>
</protein>
<dbReference type="CDD" id="cd01448">
    <property type="entry name" value="TST_Repeat_1"/>
    <property type="match status" value="1"/>
</dbReference>
<dbReference type="Pfam" id="PF00581">
    <property type="entry name" value="Rhodanese"/>
    <property type="match status" value="3"/>
</dbReference>
<dbReference type="PROSITE" id="PS50206">
    <property type="entry name" value="RHODANESE_3"/>
    <property type="match status" value="3"/>
</dbReference>
<dbReference type="PANTHER" id="PTHR43855">
    <property type="entry name" value="THIOSULFATE SULFURTRANSFERASE"/>
    <property type="match status" value="1"/>
</dbReference>
<evidence type="ECO:0000313" key="3">
    <source>
        <dbReference type="EMBL" id="OBX08920.1"/>
    </source>
</evidence>
<name>A0AB36E0V8_9PAST</name>
<dbReference type="PROSITE" id="PS51257">
    <property type="entry name" value="PROKAR_LIPOPROTEIN"/>
    <property type="match status" value="1"/>
</dbReference>
<dbReference type="InterPro" id="IPR051126">
    <property type="entry name" value="Thiosulfate_sulfurtransferase"/>
</dbReference>
<reference evidence="3 4" key="1">
    <citation type="submission" date="2014-11" db="EMBL/GenBank/DDBJ databases">
        <title>Pan-genome of Gallibacterium spp.</title>
        <authorList>
            <person name="Kudirkiene E."/>
            <person name="Bojesen A.M."/>
        </authorList>
    </citation>
    <scope>NUCLEOTIDE SEQUENCE [LARGE SCALE GENOMIC DNA]</scope>
    <source>
        <strain evidence="3 4">18469/18</strain>
    </source>
</reference>
<dbReference type="RefSeq" id="WP_066422129.1">
    <property type="nucleotide sequence ID" value="NZ_JTJU01000051.1"/>
</dbReference>
<proteinExistence type="predicted"/>